<dbReference type="GO" id="GO:0005524">
    <property type="term" value="F:ATP binding"/>
    <property type="evidence" value="ECO:0007669"/>
    <property type="project" value="UniProtKB-KW"/>
</dbReference>
<dbReference type="PANTHER" id="PTHR11946">
    <property type="entry name" value="VALYL-TRNA SYNTHETASES"/>
    <property type="match status" value="1"/>
</dbReference>
<dbReference type="InterPro" id="IPR002300">
    <property type="entry name" value="aa-tRNA-synth_Ia"/>
</dbReference>
<dbReference type="InterPro" id="IPR013155">
    <property type="entry name" value="M/V/L/I-tRNA-synth_anticd-bd"/>
</dbReference>
<dbReference type="GO" id="GO:0005829">
    <property type="term" value="C:cytosol"/>
    <property type="evidence" value="ECO:0007669"/>
    <property type="project" value="TreeGrafter"/>
</dbReference>
<dbReference type="AlphaFoldDB" id="A0AAW2IBU2"/>
<dbReference type="GO" id="GO:0004832">
    <property type="term" value="F:valine-tRNA ligase activity"/>
    <property type="evidence" value="ECO:0007669"/>
    <property type="project" value="UniProtKB-EC"/>
</dbReference>
<evidence type="ECO:0000256" key="2">
    <source>
        <dbReference type="ARBA" id="ARBA00013169"/>
    </source>
</evidence>
<keyword evidence="4 10" id="KW-0547">Nucleotide-binding</keyword>
<dbReference type="SUPFAM" id="SSF47323">
    <property type="entry name" value="Anticodon-binding domain of a subclass of class I aminoacyl-tRNA synthetases"/>
    <property type="match status" value="1"/>
</dbReference>
<evidence type="ECO:0000259" key="12">
    <source>
        <dbReference type="Pfam" id="PF08264"/>
    </source>
</evidence>
<comment type="similarity">
    <text evidence="1 10">Belongs to the class-I aminoacyl-tRNA synthetase family.</text>
</comment>
<keyword evidence="3 10" id="KW-0436">Ligase</keyword>
<dbReference type="InterPro" id="IPR009080">
    <property type="entry name" value="tRNAsynth_Ia_anticodon-bd"/>
</dbReference>
<keyword evidence="7 10" id="KW-0030">Aminoacyl-tRNA synthetase</keyword>
<feature type="domain" description="Methionyl/Valyl/Leucyl/Isoleucyl-tRNA synthetase anticodon-binding" evidence="12">
    <location>
        <begin position="725"/>
        <end position="871"/>
    </location>
</feature>
<evidence type="ECO:0000256" key="7">
    <source>
        <dbReference type="ARBA" id="ARBA00023146"/>
    </source>
</evidence>
<gene>
    <name evidence="13" type="ORF">PYX00_001257</name>
</gene>
<dbReference type="Pfam" id="PF08264">
    <property type="entry name" value="Anticodon_1"/>
    <property type="match status" value="1"/>
</dbReference>
<name>A0AAW2IBU2_9NEOP</name>
<evidence type="ECO:0000256" key="3">
    <source>
        <dbReference type="ARBA" id="ARBA00022598"/>
    </source>
</evidence>
<feature type="domain" description="Aminoacyl-tRNA synthetase class Ia" evidence="11">
    <location>
        <begin position="66"/>
        <end position="675"/>
    </location>
</feature>
<dbReference type="GO" id="GO:0006438">
    <property type="term" value="P:valyl-tRNA aminoacylation"/>
    <property type="evidence" value="ECO:0007669"/>
    <property type="project" value="InterPro"/>
</dbReference>
<dbReference type="Gene3D" id="3.90.740.10">
    <property type="entry name" value="Valyl/Leucyl/Isoleucyl-tRNA synthetase, editing domain"/>
    <property type="match status" value="1"/>
</dbReference>
<dbReference type="PANTHER" id="PTHR11946:SF109">
    <property type="entry name" value="VALINE--TRNA LIGASE"/>
    <property type="match status" value="1"/>
</dbReference>
<proteinExistence type="inferred from homology"/>
<dbReference type="Gene3D" id="1.10.730.10">
    <property type="entry name" value="Isoleucyl-tRNA Synthetase, Domain 1"/>
    <property type="match status" value="1"/>
</dbReference>
<sequence>MLPKMVGPTENFIFSYRLWFLLNRKPFYKGIVLRSYSNNEHEVRKKDVSSVTMAPTYNRKETEKGWYDWWQSKGYFSPKEHKKVIPILLPPPNITGTLHLGHALTITIQDVFIRWLRMKGHSVLWIPGFDHGGIATHIVVERYLQKVLNVKRHDIGKEEFVKKVYEWKDEKEDKMTQQMKSLGASVDWGKKYFTMDEPTSKVVMEAFITLYNKGLIERRTDHVKWSCFLKSALSDAEVEWMEIQKPTRLRLPGYDKAVEFGDIFKFIYRVYEDGEEGQELVVATTRPETILGDTAVAVHPNDPRYGHLKGKFVWHPFRKCKIPILFDENVEPEFGTGVVKITPSHSPIDLTIGRKHNVEEIEVIDENGLMKAIGNYTELEGVNRFKAREIMINKMSNLGLFKGKEAHPTVIPLCSRTGDLIEYLVKPQWFLRCTDLYEKIRKIILDKEIDIEPEYLSDVLLEWFRKNIDWNLSRKLWWGHQIPMYECTAKDKTIWVPARSLDEAQTMASEKFQLDSSEIKITQDEDVLDTWFSSAVLPLAISGWPEENNSLYPLKIMETGRDIVFFWVARMLMLGLELTGKLPFNKVVLHGLICDNYGRKMSKSLGNVILPEFVIHGISLSELLSDTEKSFLLGILSPMEYKLSIEGQKKMFPSGIPECGTDALRLTLCSDKLKADQINFNTDICRSNGFFCNKLWQCVKFLLLSVNGRTELSADLNDIKFSLMDTWILSSLATAVESADRGIGDFHFHFAVLGAKEFFIQKLCDIYLENTKLVLKNDSDEDARRVISVLFNCLETSLRLFSPFMPFVTEELYHCLPKIGNFTPSESICIAEYPDPEKWKQYRNPEVDEVMQTFIEVLFTIRSIVNTYRLSDQKLKVILKCPDKLDGLFSNELTRYLRERGRIVEIHRAVGEIPDKNVIVKNLKECSLHLYHKHDKNTLREMFRPVLEKEEKLKQSLELLNRVVSQENYINETSADTRGKNSATLSKLIEQLKKIEEVKGTISKARS</sequence>
<dbReference type="EC" id="6.1.1.9" evidence="2"/>
<dbReference type="PRINTS" id="PR00986">
    <property type="entry name" value="TRNASYNTHVAL"/>
</dbReference>
<evidence type="ECO:0000256" key="5">
    <source>
        <dbReference type="ARBA" id="ARBA00022840"/>
    </source>
</evidence>
<dbReference type="SUPFAM" id="SSF52374">
    <property type="entry name" value="Nucleotidylyl transferase"/>
    <property type="match status" value="1"/>
</dbReference>
<dbReference type="NCBIfam" id="NF004349">
    <property type="entry name" value="PRK05729.1"/>
    <property type="match status" value="1"/>
</dbReference>
<dbReference type="EMBL" id="JARGDH010000001">
    <property type="protein sequence ID" value="KAL0279770.1"/>
    <property type="molecule type" value="Genomic_DNA"/>
</dbReference>
<accession>A0AAW2IBU2</accession>
<dbReference type="InterPro" id="IPR001412">
    <property type="entry name" value="aa-tRNA-synth_I_CS"/>
</dbReference>
<evidence type="ECO:0000256" key="10">
    <source>
        <dbReference type="RuleBase" id="RU363035"/>
    </source>
</evidence>
<comment type="catalytic activity">
    <reaction evidence="9">
        <text>tRNA(Val) + L-valine + ATP = L-valyl-tRNA(Val) + AMP + diphosphate</text>
        <dbReference type="Rhea" id="RHEA:10704"/>
        <dbReference type="Rhea" id="RHEA-COMP:9672"/>
        <dbReference type="Rhea" id="RHEA-COMP:9708"/>
        <dbReference type="ChEBI" id="CHEBI:30616"/>
        <dbReference type="ChEBI" id="CHEBI:33019"/>
        <dbReference type="ChEBI" id="CHEBI:57762"/>
        <dbReference type="ChEBI" id="CHEBI:78442"/>
        <dbReference type="ChEBI" id="CHEBI:78537"/>
        <dbReference type="ChEBI" id="CHEBI:456215"/>
        <dbReference type="EC" id="6.1.1.9"/>
    </reaction>
</comment>
<dbReference type="InterPro" id="IPR009008">
    <property type="entry name" value="Val/Leu/Ile-tRNA-synth_edit"/>
</dbReference>
<reference evidence="13" key="1">
    <citation type="journal article" date="2024" name="Gigascience">
        <title>Chromosome-level genome of the poultry shaft louse Menopon gallinae provides insight into the host-switching and adaptive evolution of parasitic lice.</title>
        <authorList>
            <person name="Xu Y."/>
            <person name="Ma L."/>
            <person name="Liu S."/>
            <person name="Liang Y."/>
            <person name="Liu Q."/>
            <person name="He Z."/>
            <person name="Tian L."/>
            <person name="Duan Y."/>
            <person name="Cai W."/>
            <person name="Li H."/>
            <person name="Song F."/>
        </authorList>
    </citation>
    <scope>NUCLEOTIDE SEQUENCE</scope>
    <source>
        <strain evidence="13">Cailab_2023a</strain>
    </source>
</reference>
<evidence type="ECO:0000256" key="4">
    <source>
        <dbReference type="ARBA" id="ARBA00022741"/>
    </source>
</evidence>
<keyword evidence="5 10" id="KW-0067">ATP-binding</keyword>
<evidence type="ECO:0000256" key="1">
    <source>
        <dbReference type="ARBA" id="ARBA00005594"/>
    </source>
</evidence>
<keyword evidence="6 10" id="KW-0648">Protein biosynthesis</keyword>
<evidence type="ECO:0000313" key="13">
    <source>
        <dbReference type="EMBL" id="KAL0279770.1"/>
    </source>
</evidence>
<organism evidence="13">
    <name type="scientific">Menopon gallinae</name>
    <name type="common">poultry shaft louse</name>
    <dbReference type="NCBI Taxonomy" id="328185"/>
    <lineage>
        <taxon>Eukaryota</taxon>
        <taxon>Metazoa</taxon>
        <taxon>Ecdysozoa</taxon>
        <taxon>Arthropoda</taxon>
        <taxon>Hexapoda</taxon>
        <taxon>Insecta</taxon>
        <taxon>Pterygota</taxon>
        <taxon>Neoptera</taxon>
        <taxon>Paraneoptera</taxon>
        <taxon>Psocodea</taxon>
        <taxon>Troctomorpha</taxon>
        <taxon>Phthiraptera</taxon>
        <taxon>Amblycera</taxon>
        <taxon>Menoponidae</taxon>
        <taxon>Menopon</taxon>
    </lineage>
</organism>
<dbReference type="InterPro" id="IPR033705">
    <property type="entry name" value="Anticodon_Ia_Val"/>
</dbReference>
<dbReference type="Gene3D" id="3.40.50.620">
    <property type="entry name" value="HUPs"/>
    <property type="match status" value="2"/>
</dbReference>
<dbReference type="NCBIfam" id="TIGR00422">
    <property type="entry name" value="valS"/>
    <property type="match status" value="1"/>
</dbReference>
<evidence type="ECO:0000259" key="11">
    <source>
        <dbReference type="Pfam" id="PF00133"/>
    </source>
</evidence>
<comment type="caution">
    <text evidence="13">The sequence shown here is derived from an EMBL/GenBank/DDBJ whole genome shotgun (WGS) entry which is preliminary data.</text>
</comment>
<dbReference type="PROSITE" id="PS00178">
    <property type="entry name" value="AA_TRNA_LIGASE_I"/>
    <property type="match status" value="1"/>
</dbReference>
<dbReference type="FunFam" id="3.40.50.620:FF:000020">
    <property type="entry name" value="Valine--tRNA ligase, mitochondrial"/>
    <property type="match status" value="1"/>
</dbReference>
<dbReference type="SUPFAM" id="SSF50677">
    <property type="entry name" value="ValRS/IleRS/LeuRS editing domain"/>
    <property type="match status" value="1"/>
</dbReference>
<evidence type="ECO:0000256" key="9">
    <source>
        <dbReference type="ARBA" id="ARBA00047552"/>
    </source>
</evidence>
<dbReference type="CDD" id="cd07962">
    <property type="entry name" value="Anticodon_Ia_Val"/>
    <property type="match status" value="1"/>
</dbReference>
<dbReference type="InterPro" id="IPR002303">
    <property type="entry name" value="Valyl-tRNA_ligase"/>
</dbReference>
<evidence type="ECO:0000256" key="6">
    <source>
        <dbReference type="ARBA" id="ARBA00022917"/>
    </source>
</evidence>
<protein>
    <recommendedName>
        <fullName evidence="2">valine--tRNA ligase</fullName>
        <ecNumber evidence="2">6.1.1.9</ecNumber>
    </recommendedName>
    <alternativeName>
        <fullName evidence="8">Valyl-tRNA synthetase</fullName>
    </alternativeName>
</protein>
<evidence type="ECO:0000256" key="8">
    <source>
        <dbReference type="ARBA" id="ARBA00029936"/>
    </source>
</evidence>
<dbReference type="CDD" id="cd00817">
    <property type="entry name" value="ValRS_core"/>
    <property type="match status" value="1"/>
</dbReference>
<dbReference type="GO" id="GO:0002161">
    <property type="term" value="F:aminoacyl-tRNA deacylase activity"/>
    <property type="evidence" value="ECO:0007669"/>
    <property type="project" value="InterPro"/>
</dbReference>
<dbReference type="EMBL" id="JARGDH010000001">
    <property type="protein sequence ID" value="KAL0279771.1"/>
    <property type="molecule type" value="Genomic_DNA"/>
</dbReference>
<dbReference type="InterPro" id="IPR014729">
    <property type="entry name" value="Rossmann-like_a/b/a_fold"/>
</dbReference>
<dbReference type="Pfam" id="PF00133">
    <property type="entry name" value="tRNA-synt_1"/>
    <property type="match status" value="1"/>
</dbReference>